<evidence type="ECO:0000256" key="6">
    <source>
        <dbReference type="ARBA" id="ARBA00023136"/>
    </source>
</evidence>
<dbReference type="FunFam" id="1.20.58.150:FF:000005">
    <property type="entry name" value="putative clathrin assembly protein At2g25430"/>
    <property type="match status" value="1"/>
</dbReference>
<dbReference type="SUPFAM" id="SSF48464">
    <property type="entry name" value="ENTH/VHS domain"/>
    <property type="match status" value="1"/>
</dbReference>
<dbReference type="GO" id="GO:0005905">
    <property type="term" value="C:clathrin-coated pit"/>
    <property type="evidence" value="ECO:0007669"/>
    <property type="project" value="UniProtKB-SubCell"/>
</dbReference>
<feature type="compositionally biased region" description="Basic and acidic residues" evidence="9">
    <location>
        <begin position="446"/>
        <end position="456"/>
    </location>
</feature>
<keyword evidence="11" id="KW-0946">Virion</keyword>
<keyword evidence="12" id="KW-1185">Reference proteome</keyword>
<feature type="compositionally biased region" description="Polar residues" evidence="9">
    <location>
        <begin position="589"/>
        <end position="616"/>
    </location>
</feature>
<dbReference type="FunFam" id="1.25.40.90:FF:000019">
    <property type="entry name" value="Clathrin coat assembly protein"/>
    <property type="match status" value="1"/>
</dbReference>
<feature type="compositionally biased region" description="Low complexity" evidence="9">
    <location>
        <begin position="330"/>
        <end position="345"/>
    </location>
</feature>
<keyword evidence="11" id="KW-0167">Capsid protein</keyword>
<feature type="domain" description="ENTH" evidence="10">
    <location>
        <begin position="23"/>
        <end position="159"/>
    </location>
</feature>
<feature type="compositionally biased region" description="Basic and acidic residues" evidence="9">
    <location>
        <begin position="347"/>
        <end position="359"/>
    </location>
</feature>
<keyword evidence="5" id="KW-0333">Golgi apparatus</keyword>
<comment type="caution">
    <text evidence="11">The sequence shown here is derived from an EMBL/GenBank/DDBJ whole genome shotgun (WGS) entry which is preliminary data.</text>
</comment>
<evidence type="ECO:0000313" key="11">
    <source>
        <dbReference type="EMBL" id="GAA0157562.1"/>
    </source>
</evidence>
<organism evidence="11 12">
    <name type="scientific">Lithospermum erythrorhizon</name>
    <name type="common">Purple gromwell</name>
    <name type="synonym">Lithospermum officinale var. erythrorhizon</name>
    <dbReference type="NCBI Taxonomy" id="34254"/>
    <lineage>
        <taxon>Eukaryota</taxon>
        <taxon>Viridiplantae</taxon>
        <taxon>Streptophyta</taxon>
        <taxon>Embryophyta</taxon>
        <taxon>Tracheophyta</taxon>
        <taxon>Spermatophyta</taxon>
        <taxon>Magnoliopsida</taxon>
        <taxon>eudicotyledons</taxon>
        <taxon>Gunneridae</taxon>
        <taxon>Pentapetalae</taxon>
        <taxon>asterids</taxon>
        <taxon>lamiids</taxon>
        <taxon>Boraginales</taxon>
        <taxon>Boraginaceae</taxon>
        <taxon>Boraginoideae</taxon>
        <taxon>Lithospermeae</taxon>
        <taxon>Lithospermum</taxon>
    </lineage>
</organism>
<evidence type="ECO:0000256" key="1">
    <source>
        <dbReference type="ARBA" id="ARBA00004132"/>
    </source>
</evidence>
<feature type="compositionally biased region" description="Basic and acidic residues" evidence="9">
    <location>
        <begin position="404"/>
        <end position="413"/>
    </location>
</feature>
<dbReference type="PANTHER" id="PTHR22951">
    <property type="entry name" value="CLATHRIN ASSEMBLY PROTEIN"/>
    <property type="match status" value="1"/>
</dbReference>
<dbReference type="InterPro" id="IPR014712">
    <property type="entry name" value="ANTH_dom_sf"/>
</dbReference>
<dbReference type="Proteomes" id="UP001454036">
    <property type="component" value="Unassembled WGS sequence"/>
</dbReference>
<dbReference type="GO" id="GO:0000149">
    <property type="term" value="F:SNARE binding"/>
    <property type="evidence" value="ECO:0007669"/>
    <property type="project" value="TreeGrafter"/>
</dbReference>
<keyword evidence="6" id="KW-0472">Membrane</keyword>
<dbReference type="GO" id="GO:0072583">
    <property type="term" value="P:clathrin-dependent endocytosis"/>
    <property type="evidence" value="ECO:0007669"/>
    <property type="project" value="InterPro"/>
</dbReference>
<dbReference type="GO" id="GO:0005794">
    <property type="term" value="C:Golgi apparatus"/>
    <property type="evidence" value="ECO:0007669"/>
    <property type="project" value="UniProtKB-SubCell"/>
</dbReference>
<feature type="region of interest" description="Disordered" evidence="9">
    <location>
        <begin position="404"/>
        <end position="425"/>
    </location>
</feature>
<dbReference type="InterPro" id="IPR008942">
    <property type="entry name" value="ENTH_VHS"/>
</dbReference>
<dbReference type="SMART" id="SM00273">
    <property type="entry name" value="ENTH"/>
    <property type="match status" value="1"/>
</dbReference>
<dbReference type="EMBL" id="BAABME010019551">
    <property type="protein sequence ID" value="GAA0157562.1"/>
    <property type="molecule type" value="Genomic_DNA"/>
</dbReference>
<evidence type="ECO:0000256" key="7">
    <source>
        <dbReference type="ARBA" id="ARBA00023176"/>
    </source>
</evidence>
<dbReference type="GO" id="GO:0048268">
    <property type="term" value="P:clathrin coat assembly"/>
    <property type="evidence" value="ECO:0007669"/>
    <property type="project" value="InterPro"/>
</dbReference>
<dbReference type="InterPro" id="IPR011417">
    <property type="entry name" value="ANTH_dom"/>
</dbReference>
<dbReference type="GO" id="GO:0006900">
    <property type="term" value="P:vesicle budding from membrane"/>
    <property type="evidence" value="ECO:0007669"/>
    <property type="project" value="TreeGrafter"/>
</dbReference>
<sequence length="895" mass="100934">MASKLRKAIGAVKDQTSISLTKVSSNSTSNLRIAILKATSHEDDPIDDRYVYEIVQFVSSSKLYASYCARAIGKRIGRTRNWIVALKSLLLILRIFQDGDPYFPREVLHAMKRGARILNLSSFRDDSNSTPYEFTVFVRTFAHYLDERLDCFLTGKLQRRYTTYREKAESSPSSHIRNNPRPYEPGRNTKPAMLLDKISYWQRLMDRAISTKPTGQAMANRLIQTCLHAIVQETFDLYKDISDALTLLLDSFFHLQYQICVSAYHTCVKASKQYEDLGAFYASCKEMGVGRSSEYPSVHCISEELMETLQEFLKDQSSFPTIAAKSPNNRPLLLLPAPSSPSFSRSNRHDNNGRRSDFSDKTRYYECNSDFGSRCTSLEDLISATENGTAPSNSIDLEDYSDQFEKQHPRDSPFRISESGSTRSLPLLNSSMVDLLSLDEWPDNDYKETQQERKMESSQQEEEPPSSANSIHNNGDFMTFFDITTPSVQTGDTIRSNSFNGIPKEEISSGQTSHTNNFTDINEATTTAPMQCSNIPRTNSFSASHDGAIPSTHPSQFNAFSDAASPTIQASNANNFNAFPNVTATSSTLSTFPEATPSGSFSFRDSSEATTSSAHPASTPWDNMFHAFPETATHSIHRIPFNSYQELPTPTTHYITDSPHSNTFYQSRTQSMPNFSDMEKNYNGFHGHDLAQNFSSQDRTEQNNEHGDVPVTGWELAIVETTSQSGQSTNNMNDNFNPSIFDSLYNQHTPFSNHVHNQSLQPPNHVYNHSSSTPNHYNPFLEEPTEHNSFEQFAPTFQATQAPTFSSQHHTFESSQFPIYSSHQNTFQEISMPTFSTQQQQPSMAGNDPFAVRRSSSFSDRMSYESMGQPNLLQQQQSWLQNQNKIIEKHMAGQC</sequence>
<dbReference type="Gene3D" id="1.20.58.150">
    <property type="entry name" value="ANTH domain"/>
    <property type="match status" value="1"/>
</dbReference>
<evidence type="ECO:0000256" key="8">
    <source>
        <dbReference type="ARBA" id="ARBA00023329"/>
    </source>
</evidence>
<feature type="region of interest" description="Disordered" evidence="9">
    <location>
        <begin position="330"/>
        <end position="359"/>
    </location>
</feature>
<feature type="region of interest" description="Disordered" evidence="9">
    <location>
        <begin position="589"/>
        <end position="618"/>
    </location>
</feature>
<dbReference type="InterPro" id="IPR048050">
    <property type="entry name" value="ANTH_N_plant"/>
</dbReference>
<dbReference type="CDD" id="cd16987">
    <property type="entry name" value="ANTH_N_AP180_plant"/>
    <property type="match status" value="1"/>
</dbReference>
<dbReference type="InterPro" id="IPR013809">
    <property type="entry name" value="ENTH"/>
</dbReference>
<dbReference type="PANTHER" id="PTHR22951:SF75">
    <property type="entry name" value="CLATHRIN COAT ASSEMBLY PROTEIN AP180"/>
    <property type="match status" value="1"/>
</dbReference>
<evidence type="ECO:0000313" key="12">
    <source>
        <dbReference type="Proteomes" id="UP001454036"/>
    </source>
</evidence>
<gene>
    <name evidence="11" type="ORF">LIER_38478</name>
</gene>
<feature type="region of interest" description="Disordered" evidence="9">
    <location>
        <begin position="164"/>
        <end position="188"/>
    </location>
</feature>
<evidence type="ECO:0000256" key="9">
    <source>
        <dbReference type="SAM" id="MobiDB-lite"/>
    </source>
</evidence>
<comment type="subcellular location">
    <subcellularLocation>
        <location evidence="1">Cytoplasmic vesicle</location>
        <location evidence="1">Clathrin-coated vesicle</location>
    </subcellularLocation>
    <subcellularLocation>
        <location evidence="2">Golgi apparatus</location>
    </subcellularLocation>
    <subcellularLocation>
        <location evidence="3">Membrane</location>
        <location evidence="3">Clathrin-coated pit</location>
    </subcellularLocation>
</comment>
<evidence type="ECO:0000256" key="4">
    <source>
        <dbReference type="ARBA" id="ARBA00022583"/>
    </source>
</evidence>
<dbReference type="Gene3D" id="1.25.40.90">
    <property type="match status" value="1"/>
</dbReference>
<proteinExistence type="predicted"/>
<evidence type="ECO:0000256" key="5">
    <source>
        <dbReference type="ARBA" id="ARBA00023034"/>
    </source>
</evidence>
<dbReference type="PROSITE" id="PS50942">
    <property type="entry name" value="ENTH"/>
    <property type="match status" value="1"/>
</dbReference>
<reference evidence="11 12" key="1">
    <citation type="submission" date="2024-01" db="EMBL/GenBank/DDBJ databases">
        <title>The complete chloroplast genome sequence of Lithospermum erythrorhizon: insights into the phylogenetic relationship among Boraginaceae species and the maternal lineages of purple gromwells.</title>
        <authorList>
            <person name="Okada T."/>
            <person name="Watanabe K."/>
        </authorList>
    </citation>
    <scope>NUCLEOTIDE SEQUENCE [LARGE SCALE GENOMIC DNA]</scope>
</reference>
<dbReference type="GO" id="GO:0030136">
    <property type="term" value="C:clathrin-coated vesicle"/>
    <property type="evidence" value="ECO:0007669"/>
    <property type="project" value="UniProtKB-SubCell"/>
</dbReference>
<feature type="region of interest" description="Disordered" evidence="9">
    <location>
        <begin position="446"/>
        <end position="476"/>
    </location>
</feature>
<protein>
    <submittedName>
        <fullName evidence="11">Vesicle coat protein</fullName>
    </submittedName>
</protein>
<dbReference type="SUPFAM" id="SSF89009">
    <property type="entry name" value="GAT-like domain"/>
    <property type="match status" value="1"/>
</dbReference>
<dbReference type="InterPro" id="IPR045192">
    <property type="entry name" value="AP180-like"/>
</dbReference>
<name>A0AAV3Q301_LITER</name>
<evidence type="ECO:0000256" key="3">
    <source>
        <dbReference type="ARBA" id="ARBA00004600"/>
    </source>
</evidence>
<keyword evidence="7" id="KW-0168">Coated pit</keyword>
<keyword evidence="8" id="KW-0968">Cytoplasmic vesicle</keyword>
<evidence type="ECO:0000256" key="2">
    <source>
        <dbReference type="ARBA" id="ARBA00004555"/>
    </source>
</evidence>
<dbReference type="GO" id="GO:0005546">
    <property type="term" value="F:phosphatidylinositol-4,5-bisphosphate binding"/>
    <property type="evidence" value="ECO:0007669"/>
    <property type="project" value="TreeGrafter"/>
</dbReference>
<dbReference type="AlphaFoldDB" id="A0AAV3Q301"/>
<evidence type="ECO:0000259" key="10">
    <source>
        <dbReference type="PROSITE" id="PS50942"/>
    </source>
</evidence>
<dbReference type="GO" id="GO:0032050">
    <property type="term" value="F:clathrin heavy chain binding"/>
    <property type="evidence" value="ECO:0007669"/>
    <property type="project" value="TreeGrafter"/>
</dbReference>
<keyword evidence="4" id="KW-0254">Endocytosis</keyword>
<accession>A0AAV3Q301</accession>
<dbReference type="GO" id="GO:0005545">
    <property type="term" value="F:1-phosphatidylinositol binding"/>
    <property type="evidence" value="ECO:0007669"/>
    <property type="project" value="InterPro"/>
</dbReference>
<dbReference type="Pfam" id="PF07651">
    <property type="entry name" value="ANTH"/>
    <property type="match status" value="1"/>
</dbReference>